<feature type="domain" description="DDH" evidence="1">
    <location>
        <begin position="89"/>
        <end position="237"/>
    </location>
</feature>
<dbReference type="PANTHER" id="PTHR30255">
    <property type="entry name" value="SINGLE-STRANDED-DNA-SPECIFIC EXONUCLEASE RECJ"/>
    <property type="match status" value="1"/>
</dbReference>
<dbReference type="SUPFAM" id="SSF64182">
    <property type="entry name" value="DHH phosphoesterases"/>
    <property type="match status" value="1"/>
</dbReference>
<proteinExistence type="predicted"/>
<dbReference type="GO" id="GO:0006310">
    <property type="term" value="P:DNA recombination"/>
    <property type="evidence" value="ECO:0007669"/>
    <property type="project" value="InterPro"/>
</dbReference>
<keyword evidence="3" id="KW-0378">Hydrolase</keyword>
<dbReference type="Gene3D" id="3.90.1640.30">
    <property type="match status" value="1"/>
</dbReference>
<evidence type="ECO:0000313" key="4">
    <source>
        <dbReference type="Proteomes" id="UP000271125"/>
    </source>
</evidence>
<dbReference type="Pfam" id="PF01368">
    <property type="entry name" value="DHH"/>
    <property type="match status" value="1"/>
</dbReference>
<evidence type="ECO:0000313" key="3">
    <source>
        <dbReference type="EMBL" id="RKX70294.1"/>
    </source>
</evidence>
<protein>
    <submittedName>
        <fullName evidence="3">Single-stranded-DNA-specific exonuclease RecJ</fullName>
    </submittedName>
</protein>
<keyword evidence="3" id="KW-0269">Exonuclease</keyword>
<dbReference type="EMBL" id="QNBD01000142">
    <property type="protein sequence ID" value="RKX70294.1"/>
    <property type="molecule type" value="Genomic_DNA"/>
</dbReference>
<feature type="domain" description="DHHA1" evidence="2">
    <location>
        <begin position="356"/>
        <end position="435"/>
    </location>
</feature>
<gene>
    <name evidence="3" type="primary">recJ</name>
    <name evidence="3" type="ORF">DRP43_03545</name>
</gene>
<dbReference type="PANTHER" id="PTHR30255:SF2">
    <property type="entry name" value="SINGLE-STRANDED-DNA-SPECIFIC EXONUCLEASE RECJ"/>
    <property type="match status" value="1"/>
</dbReference>
<dbReference type="Proteomes" id="UP000271125">
    <property type="component" value="Unassembled WGS sequence"/>
</dbReference>
<dbReference type="InterPro" id="IPR003156">
    <property type="entry name" value="DHHA1_dom"/>
</dbReference>
<reference evidence="3 4" key="1">
    <citation type="submission" date="2018-06" db="EMBL/GenBank/DDBJ databases">
        <title>Extensive metabolic versatility and redundancy in microbially diverse, dynamic hydrothermal sediments.</title>
        <authorList>
            <person name="Dombrowski N."/>
            <person name="Teske A."/>
            <person name="Baker B.J."/>
        </authorList>
    </citation>
    <scope>NUCLEOTIDE SEQUENCE [LARGE SCALE GENOMIC DNA]</scope>
    <source>
        <strain evidence="3">B10_G13</strain>
    </source>
</reference>
<dbReference type="GO" id="GO:0006281">
    <property type="term" value="P:DNA repair"/>
    <property type="evidence" value="ECO:0007669"/>
    <property type="project" value="InterPro"/>
</dbReference>
<organism evidence="3 4">
    <name type="scientific">candidate division TA06 bacterium</name>
    <dbReference type="NCBI Taxonomy" id="2250710"/>
    <lineage>
        <taxon>Bacteria</taxon>
        <taxon>Bacteria division TA06</taxon>
    </lineage>
</organism>
<dbReference type="GO" id="GO:0008409">
    <property type="term" value="F:5'-3' exonuclease activity"/>
    <property type="evidence" value="ECO:0007669"/>
    <property type="project" value="InterPro"/>
</dbReference>
<dbReference type="NCBIfam" id="TIGR00644">
    <property type="entry name" value="recJ"/>
    <property type="match status" value="1"/>
</dbReference>
<dbReference type="InterPro" id="IPR004610">
    <property type="entry name" value="RecJ"/>
</dbReference>
<accession>A0A660SHM2</accession>
<dbReference type="Pfam" id="PF02272">
    <property type="entry name" value="DHHA1"/>
    <property type="match status" value="1"/>
</dbReference>
<name>A0A660SHM2_UNCT6</name>
<comment type="caution">
    <text evidence="3">The sequence shown here is derived from an EMBL/GenBank/DDBJ whole genome shotgun (WGS) entry which is preliminary data.</text>
</comment>
<sequence length="439" mass="49807">MPKEKNCSNFINMPKYNIWEIRTKPPIHISIEHIHPITIDILSRRGFLSRSQIIKFLDSNHSIVNPPSLLPDIEKGAKRLHKAIKNNENILIYGDYDADGITALSITTKFLLKLGIKPFYYINDRITEGYGISTKGIEYAKNNNINLIITVDNGISAFDEINLANSYNIDIIVTDHHETKDILPNAIAIINPMRKDSVYPFKEISGCLVAFKFCEYINEKYSYNIDMTPLIQLVAIGSIADVMPILNENRYFIKKGIELIKESPLPGIKAIIESSKIKQNKLNTYTIGFIIGPRLNAMGRLSKADDAYKLLTIEDLDEIKILAEKLENTNRKRQKIDRIILKEADLMAQEKIKEGYNVIILYRKDWHEGVLGIVSSRICEKYNKPTILLSMNNELAKGSGRSVDNFNLFNALKKCKVYLKSYGGHAMAAGLLIENDKLG</sequence>
<dbReference type="AlphaFoldDB" id="A0A660SHM2"/>
<dbReference type="InterPro" id="IPR051673">
    <property type="entry name" value="SSDNA_exonuclease_RecJ"/>
</dbReference>
<feature type="non-terminal residue" evidence="3">
    <location>
        <position position="439"/>
    </location>
</feature>
<keyword evidence="3" id="KW-0540">Nuclease</keyword>
<evidence type="ECO:0000259" key="1">
    <source>
        <dbReference type="Pfam" id="PF01368"/>
    </source>
</evidence>
<evidence type="ECO:0000259" key="2">
    <source>
        <dbReference type="Pfam" id="PF02272"/>
    </source>
</evidence>
<dbReference type="InterPro" id="IPR001667">
    <property type="entry name" value="DDH_dom"/>
</dbReference>
<dbReference type="InterPro" id="IPR038763">
    <property type="entry name" value="DHH_sf"/>
</dbReference>
<dbReference type="GO" id="GO:0003676">
    <property type="term" value="F:nucleic acid binding"/>
    <property type="evidence" value="ECO:0007669"/>
    <property type="project" value="InterPro"/>
</dbReference>
<dbReference type="Gene3D" id="3.10.310.30">
    <property type="match status" value="1"/>
</dbReference>